<dbReference type="RefSeq" id="WP_169255968.1">
    <property type="nucleotide sequence ID" value="NZ_WTVN01000013.1"/>
</dbReference>
<proteinExistence type="predicted"/>
<dbReference type="InterPro" id="IPR043129">
    <property type="entry name" value="ATPase_NBD"/>
</dbReference>
<accession>A0ABX1PXK5</accession>
<name>A0ABX1PXK5_9RHOO</name>
<dbReference type="InterPro" id="IPR002756">
    <property type="entry name" value="MfnF"/>
</dbReference>
<protein>
    <submittedName>
        <fullName evidence="2">H4MPT-linked C1 transfer pathway protein</fullName>
    </submittedName>
</protein>
<evidence type="ECO:0000259" key="1">
    <source>
        <dbReference type="Pfam" id="PF01968"/>
    </source>
</evidence>
<comment type="caution">
    <text evidence="2">The sequence shown here is derived from an EMBL/GenBank/DDBJ whole genome shotgun (WGS) entry which is preliminary data.</text>
</comment>
<dbReference type="Gene3D" id="3.30.420.190">
    <property type="entry name" value="conserved archaeal protein q6m145"/>
    <property type="match status" value="1"/>
</dbReference>
<sequence>MARTDSQLDHPAVVGWDIGGAHVKASLVVDGRVHDVAQWAAPLWQGLAHLDAAIDAAIERWPGFGQARHAVTMTAEMTDLFPDREAGVHALVLRLAQRLGEATRFFAGRAGWAGAVDGPARWRDVASANWLATAFQVAARHPEALLVDIGSTTTDLIPIRGGAPAPHGRSDAERLASGELVYVGVVRTPLCALARRMSFGSERYNVMNEFFATTADVFRLTGELDPEHDQHPAADGGDKSLAASCRRIARMIGMDARDADVAAWVALAERWRAAMLVEITANLARVAAQAGLPPDAPIVGAGCGLFLARELSRHGSHPFLAFHSVAGLDAAATDPVHRWADTCAPSVAVALLLDRSSSCG</sequence>
<dbReference type="SUPFAM" id="SSF53067">
    <property type="entry name" value="Actin-like ATPase domain"/>
    <property type="match status" value="1"/>
</dbReference>
<dbReference type="NCBIfam" id="TIGR03123">
    <property type="entry name" value="one_C_unchar_1"/>
    <property type="match status" value="1"/>
</dbReference>
<organism evidence="2 3">
    <name type="scientific">Aromatoleum toluvorans</name>
    <dbReference type="NCBI Taxonomy" id="92002"/>
    <lineage>
        <taxon>Bacteria</taxon>
        <taxon>Pseudomonadati</taxon>
        <taxon>Pseudomonadota</taxon>
        <taxon>Betaproteobacteria</taxon>
        <taxon>Rhodocyclales</taxon>
        <taxon>Rhodocyclaceae</taxon>
        <taxon>Aromatoleum</taxon>
    </lineage>
</organism>
<keyword evidence="3" id="KW-1185">Reference proteome</keyword>
<feature type="domain" description="Hydantoinase A/oxoprolinase" evidence="1">
    <location>
        <begin position="70"/>
        <end position="312"/>
    </location>
</feature>
<gene>
    <name evidence="2" type="ORF">GPA22_10190</name>
</gene>
<dbReference type="EMBL" id="WTVN01000013">
    <property type="protein sequence ID" value="NMG44098.1"/>
    <property type="molecule type" value="Genomic_DNA"/>
</dbReference>
<evidence type="ECO:0000313" key="2">
    <source>
        <dbReference type="EMBL" id="NMG44098.1"/>
    </source>
</evidence>
<evidence type="ECO:0000313" key="3">
    <source>
        <dbReference type="Proteomes" id="UP000623795"/>
    </source>
</evidence>
<dbReference type="Pfam" id="PF01968">
    <property type="entry name" value="Hydantoinase_A"/>
    <property type="match status" value="1"/>
</dbReference>
<reference evidence="2 3" key="1">
    <citation type="submission" date="2019-12" db="EMBL/GenBank/DDBJ databases">
        <title>Comparative genomics gives insights into the taxonomy of the Azoarcus-Aromatoleum group and reveals separate origins of nif in the plant-associated Azoarcus and non-plant-associated Aromatoleum sub-groups.</title>
        <authorList>
            <person name="Lafos M."/>
            <person name="Maluk M."/>
            <person name="Batista M."/>
            <person name="Junghare M."/>
            <person name="Carmona M."/>
            <person name="Faoro H."/>
            <person name="Cruz L.M."/>
            <person name="Battistoni F."/>
            <person name="De Souza E."/>
            <person name="Pedrosa F."/>
            <person name="Chen W.-M."/>
            <person name="Poole P.S."/>
            <person name="Dixon R.A."/>
            <person name="James E.K."/>
        </authorList>
    </citation>
    <scope>NUCLEOTIDE SEQUENCE [LARGE SCALE GENOMIC DNA]</scope>
    <source>
        <strain evidence="2 3">Td21</strain>
    </source>
</reference>
<dbReference type="Proteomes" id="UP000623795">
    <property type="component" value="Unassembled WGS sequence"/>
</dbReference>
<dbReference type="InterPro" id="IPR002821">
    <property type="entry name" value="Hydantoinase_A"/>
</dbReference>
<dbReference type="Gene3D" id="3.30.420.40">
    <property type="match status" value="1"/>
</dbReference>